<organism evidence="2 3">
    <name type="scientific">Candidatus Ordinivivax streblomastigis</name>
    <dbReference type="NCBI Taxonomy" id="2540710"/>
    <lineage>
        <taxon>Bacteria</taxon>
        <taxon>Pseudomonadati</taxon>
        <taxon>Bacteroidota</taxon>
        <taxon>Bacteroidia</taxon>
        <taxon>Bacteroidales</taxon>
        <taxon>Candidatus Ordinivivax</taxon>
    </lineage>
</organism>
<keyword evidence="1" id="KW-0812">Transmembrane</keyword>
<keyword evidence="1" id="KW-1133">Transmembrane helix</keyword>
<gene>
    <name evidence="2" type="ORF">EZS26_000040</name>
</gene>
<evidence type="ECO:0000313" key="2">
    <source>
        <dbReference type="EMBL" id="KAA6303489.1"/>
    </source>
</evidence>
<dbReference type="Proteomes" id="UP000324575">
    <property type="component" value="Unassembled WGS sequence"/>
</dbReference>
<keyword evidence="1" id="KW-0472">Membrane</keyword>
<reference evidence="2 3" key="1">
    <citation type="submission" date="2019-03" db="EMBL/GenBank/DDBJ databases">
        <title>Single cell metagenomics reveals metabolic interactions within the superorganism composed of flagellate Streblomastix strix and complex community of Bacteroidetes bacteria on its surface.</title>
        <authorList>
            <person name="Treitli S.C."/>
            <person name="Kolisko M."/>
            <person name="Husnik F."/>
            <person name="Keeling P."/>
            <person name="Hampl V."/>
        </authorList>
    </citation>
    <scope>NUCLEOTIDE SEQUENCE [LARGE SCALE GENOMIC DNA]</scope>
    <source>
        <strain evidence="2">St1</strain>
    </source>
</reference>
<evidence type="ECO:0000313" key="3">
    <source>
        <dbReference type="Proteomes" id="UP000324575"/>
    </source>
</evidence>
<evidence type="ECO:0000256" key="1">
    <source>
        <dbReference type="SAM" id="Phobius"/>
    </source>
</evidence>
<dbReference type="AlphaFoldDB" id="A0A5M8P4Q4"/>
<evidence type="ECO:0008006" key="4">
    <source>
        <dbReference type="Google" id="ProtNLM"/>
    </source>
</evidence>
<name>A0A5M8P4Q4_9BACT</name>
<sequence length="388" mass="42939">MNKIINRNSAKLKCVIASRKAKQSRKRKQWIASGFALAMTWLVAIPYLAYGQTGSAPIWLDSDVRSVQYPAETYYTGYAEVRIAAGEGQEKALNRAKQAAVGELSERVRVMVSSEKSSLDISFSGSDMEEQIRSKFVSAVKTASQTEVVGSKVNTYYDAARKTAYAFAYVSKADLTAYYRNQISLYLNKVDGALTSAAELARKGVKVKARKQCEDVIQHFAIVAYSQDLLTAIDGQADDSALQQRRSERLRNELVQTLTDLENSIYVYVECKEVVDGEEVEYIADKLPGLLTDNDCGCNFTTDEENADYVIKVDAYIARCTDAVGGTVFCYADATVSLYNVHTQKTLKPKIPEAKGGWTGKNYVKAGEEAFDELAKKIAEKVIPLLKN</sequence>
<dbReference type="EMBL" id="SNRX01000001">
    <property type="protein sequence ID" value="KAA6303489.1"/>
    <property type="molecule type" value="Genomic_DNA"/>
</dbReference>
<dbReference type="Gene3D" id="3.10.28.20">
    <property type="entry name" value="Acetamidase/Formamidase-like domains"/>
    <property type="match status" value="1"/>
</dbReference>
<comment type="caution">
    <text evidence="2">The sequence shown here is derived from an EMBL/GenBank/DDBJ whole genome shotgun (WGS) entry which is preliminary data.</text>
</comment>
<protein>
    <recommendedName>
        <fullName evidence="4">LPP20 lipoprotein</fullName>
    </recommendedName>
</protein>
<proteinExistence type="predicted"/>
<feature type="transmembrane region" description="Helical" evidence="1">
    <location>
        <begin position="30"/>
        <end position="50"/>
    </location>
</feature>
<accession>A0A5M8P4Q4</accession>